<gene>
    <name evidence="7" type="ORF">F383_23766</name>
</gene>
<dbReference type="GO" id="GO:0005615">
    <property type="term" value="C:extracellular space"/>
    <property type="evidence" value="ECO:0007669"/>
    <property type="project" value="TreeGrafter"/>
</dbReference>
<dbReference type="Proteomes" id="UP000032142">
    <property type="component" value="Unassembled WGS sequence"/>
</dbReference>
<evidence type="ECO:0000313" key="7">
    <source>
        <dbReference type="EMBL" id="KHG01615.1"/>
    </source>
</evidence>
<sequence length="471" mass="53742">MGGSFLLFSYLLSVFASLLSFTVVKADSDLTRPSFTPINRDLYHSSDDLIEQIKSLVHRHPDKLTVETIKAGNKGYTSEITVVTYCQSRKETDDKSKFRILLLIYDLRLVIAGVLDRLFIVFQSFGQHGRELITSELALRILSILSEEQFLPKMDRASLNGTLENVVIKIVPMENLNGRKLVEEGNLCERRNGRGVDLNRNWSVDWGKKEKDYDPYEENPGIAPFSEPETQIMRKLAISFDPHIWVNVHSGMEVGCVAYMLQLNSVLLELTIAALFMPYDHKNRTPDGLPSQQMRLLLEELNNVHCHKRCMIGSGGGSVGYLAHGTATDYMYDVVRVPMSFTFEIYGDNTATLKDCFKMFNPVDHTTFKRVLNDWSAAFFTIFKLGPHQIDVHSKAAVSSMDKWVSIDEYFDGYLMGRRNRYGKKMEVLEVGMQEIRTYFRLFLLSSVLLLFMFCSRISKTGRQIVSAIPI</sequence>
<dbReference type="GO" id="GO:0006508">
    <property type="term" value="P:proteolysis"/>
    <property type="evidence" value="ECO:0007669"/>
    <property type="project" value="InterPro"/>
</dbReference>
<dbReference type="PANTHER" id="PTHR11705">
    <property type="entry name" value="PROTEASE FAMILY M14 CARBOXYPEPTIDASE A,B"/>
    <property type="match status" value="1"/>
</dbReference>
<dbReference type="PANTHER" id="PTHR11705:SF119">
    <property type="entry name" value="OS02G0119300 PROTEIN"/>
    <property type="match status" value="1"/>
</dbReference>
<name>A0A0B0MLE9_GOSAR</name>
<keyword evidence="7" id="KW-0645">Protease</keyword>
<evidence type="ECO:0000256" key="5">
    <source>
        <dbReference type="SAM" id="SignalP"/>
    </source>
</evidence>
<comment type="caution">
    <text evidence="7">The sequence shown here is derived from an EMBL/GenBank/DDBJ whole genome shotgun (WGS) entry which is preliminary data.</text>
</comment>
<dbReference type="SMART" id="SM00631">
    <property type="entry name" value="Zn_pept"/>
    <property type="match status" value="1"/>
</dbReference>
<organism evidence="7 8">
    <name type="scientific">Gossypium arboreum</name>
    <name type="common">Tree cotton</name>
    <name type="synonym">Gossypium nanking</name>
    <dbReference type="NCBI Taxonomy" id="29729"/>
    <lineage>
        <taxon>Eukaryota</taxon>
        <taxon>Viridiplantae</taxon>
        <taxon>Streptophyta</taxon>
        <taxon>Embryophyta</taxon>
        <taxon>Tracheophyta</taxon>
        <taxon>Spermatophyta</taxon>
        <taxon>Magnoliopsida</taxon>
        <taxon>eudicotyledons</taxon>
        <taxon>Gunneridae</taxon>
        <taxon>Pentapetalae</taxon>
        <taxon>rosids</taxon>
        <taxon>malvids</taxon>
        <taxon>Malvales</taxon>
        <taxon>Malvaceae</taxon>
        <taxon>Malvoideae</taxon>
        <taxon>Gossypium</taxon>
    </lineage>
</organism>
<dbReference type="EMBL" id="JRRC01205376">
    <property type="protein sequence ID" value="KHG01615.1"/>
    <property type="molecule type" value="Genomic_DNA"/>
</dbReference>
<feature type="chain" id="PRO_5002056523" evidence="5">
    <location>
        <begin position="27"/>
        <end position="471"/>
    </location>
</feature>
<feature type="active site" description="Proton donor/acceptor" evidence="3">
    <location>
        <position position="344"/>
    </location>
</feature>
<dbReference type="CDD" id="cd06227">
    <property type="entry name" value="M14-CPA-like"/>
    <property type="match status" value="1"/>
</dbReference>
<dbReference type="GO" id="GO:0008270">
    <property type="term" value="F:zinc ion binding"/>
    <property type="evidence" value="ECO:0007669"/>
    <property type="project" value="InterPro"/>
</dbReference>
<dbReference type="MEROPS" id="M14.A01"/>
<keyword evidence="4" id="KW-1133">Transmembrane helix</keyword>
<evidence type="ECO:0000256" key="1">
    <source>
        <dbReference type="ARBA" id="ARBA00001947"/>
    </source>
</evidence>
<dbReference type="SUPFAM" id="SSF53187">
    <property type="entry name" value="Zn-dependent exopeptidases"/>
    <property type="match status" value="1"/>
</dbReference>
<keyword evidence="7" id="KW-0121">Carboxypeptidase</keyword>
<dbReference type="GO" id="GO:0004181">
    <property type="term" value="F:metallocarboxypeptidase activity"/>
    <property type="evidence" value="ECO:0007669"/>
    <property type="project" value="InterPro"/>
</dbReference>
<evidence type="ECO:0000256" key="4">
    <source>
        <dbReference type="SAM" id="Phobius"/>
    </source>
</evidence>
<evidence type="ECO:0000259" key="6">
    <source>
        <dbReference type="PROSITE" id="PS52035"/>
    </source>
</evidence>
<feature type="domain" description="Peptidase M14" evidence="6">
    <location>
        <begin position="42"/>
        <end position="385"/>
    </location>
</feature>
<evidence type="ECO:0000313" key="8">
    <source>
        <dbReference type="Proteomes" id="UP000032142"/>
    </source>
</evidence>
<evidence type="ECO:0000256" key="2">
    <source>
        <dbReference type="ARBA" id="ARBA00005988"/>
    </source>
</evidence>
<dbReference type="AlphaFoldDB" id="A0A0B0MLE9"/>
<feature type="signal peptide" evidence="5">
    <location>
        <begin position="1"/>
        <end position="26"/>
    </location>
</feature>
<comment type="similarity">
    <text evidence="2 3">Belongs to the peptidase M14 family.</text>
</comment>
<keyword evidence="8" id="KW-1185">Reference proteome</keyword>
<keyword evidence="4" id="KW-0812">Transmembrane</keyword>
<feature type="transmembrane region" description="Helical" evidence="4">
    <location>
        <begin position="438"/>
        <end position="455"/>
    </location>
</feature>
<keyword evidence="4" id="KW-0472">Membrane</keyword>
<dbReference type="PROSITE" id="PS52035">
    <property type="entry name" value="PEPTIDASE_M14"/>
    <property type="match status" value="1"/>
</dbReference>
<accession>A0A0B0MLE9</accession>
<dbReference type="Gene3D" id="3.40.630.10">
    <property type="entry name" value="Zn peptidases"/>
    <property type="match status" value="1"/>
</dbReference>
<protein>
    <submittedName>
        <fullName evidence="7">Carboxypeptidase B2</fullName>
    </submittedName>
</protein>
<keyword evidence="7" id="KW-0378">Hydrolase</keyword>
<reference evidence="8" key="1">
    <citation type="submission" date="2014-09" db="EMBL/GenBank/DDBJ databases">
        <authorList>
            <person name="Mudge J."/>
            <person name="Ramaraj T."/>
            <person name="Lindquist I.E."/>
            <person name="Bharti A.K."/>
            <person name="Sundararajan A."/>
            <person name="Cameron C.T."/>
            <person name="Woodward J.E."/>
            <person name="May G.D."/>
            <person name="Brubaker C."/>
            <person name="Broadhvest J."/>
            <person name="Wilkins T.A."/>
        </authorList>
    </citation>
    <scope>NUCLEOTIDE SEQUENCE</scope>
    <source>
        <strain evidence="8">cv. AKA8401</strain>
    </source>
</reference>
<comment type="cofactor">
    <cofactor evidence="1">
        <name>Zn(2+)</name>
        <dbReference type="ChEBI" id="CHEBI:29105"/>
    </cofactor>
</comment>
<dbReference type="InterPro" id="IPR034269">
    <property type="entry name" value="At5g42320_M14_CPD"/>
</dbReference>
<keyword evidence="5" id="KW-0732">Signal</keyword>
<dbReference type="Pfam" id="PF00246">
    <property type="entry name" value="Peptidase_M14"/>
    <property type="match status" value="1"/>
</dbReference>
<dbReference type="InterPro" id="IPR000834">
    <property type="entry name" value="Peptidase_M14"/>
</dbReference>
<proteinExistence type="inferred from homology"/>
<evidence type="ECO:0000256" key="3">
    <source>
        <dbReference type="PROSITE-ProRule" id="PRU01379"/>
    </source>
</evidence>